<accession>A0A0F9CUI8</accession>
<proteinExistence type="predicted"/>
<gene>
    <name evidence="1" type="ORF">LCGC14_2358680</name>
</gene>
<dbReference type="AlphaFoldDB" id="A0A0F9CUI8"/>
<reference evidence="1" key="1">
    <citation type="journal article" date="2015" name="Nature">
        <title>Complex archaea that bridge the gap between prokaryotes and eukaryotes.</title>
        <authorList>
            <person name="Spang A."/>
            <person name="Saw J.H."/>
            <person name="Jorgensen S.L."/>
            <person name="Zaremba-Niedzwiedzka K."/>
            <person name="Martijn J."/>
            <person name="Lind A.E."/>
            <person name="van Eijk R."/>
            <person name="Schleper C."/>
            <person name="Guy L."/>
            <person name="Ettema T.J."/>
        </authorList>
    </citation>
    <scope>NUCLEOTIDE SEQUENCE</scope>
</reference>
<comment type="caution">
    <text evidence="1">The sequence shown here is derived from an EMBL/GenBank/DDBJ whole genome shotgun (WGS) entry which is preliminary data.</text>
</comment>
<feature type="non-terminal residue" evidence="1">
    <location>
        <position position="54"/>
    </location>
</feature>
<name>A0A0F9CUI8_9ZZZZ</name>
<evidence type="ECO:0000313" key="1">
    <source>
        <dbReference type="EMBL" id="KKL45141.1"/>
    </source>
</evidence>
<dbReference type="PROSITE" id="PS51257">
    <property type="entry name" value="PROKAR_LIPOPROTEIN"/>
    <property type="match status" value="1"/>
</dbReference>
<sequence>MQAIIKTLALAFSIVALSLSVGCGGGESNVEKGNREGVLHWGNGAEPQELDPHI</sequence>
<organism evidence="1">
    <name type="scientific">marine sediment metagenome</name>
    <dbReference type="NCBI Taxonomy" id="412755"/>
    <lineage>
        <taxon>unclassified sequences</taxon>
        <taxon>metagenomes</taxon>
        <taxon>ecological metagenomes</taxon>
    </lineage>
</organism>
<protein>
    <submittedName>
        <fullName evidence="1">Uncharacterized protein</fullName>
    </submittedName>
</protein>
<dbReference type="EMBL" id="LAZR01034496">
    <property type="protein sequence ID" value="KKL45141.1"/>
    <property type="molecule type" value="Genomic_DNA"/>
</dbReference>